<feature type="compositionally biased region" description="Low complexity" evidence="5">
    <location>
        <begin position="38"/>
        <end position="64"/>
    </location>
</feature>
<evidence type="ECO:0000256" key="3">
    <source>
        <dbReference type="ARBA" id="ARBA00023054"/>
    </source>
</evidence>
<dbReference type="PANTHER" id="PTHR46515">
    <property type="entry name" value="TATA ELEMENT MODULATORY FACTOR TMF1"/>
    <property type="match status" value="1"/>
</dbReference>
<dbReference type="Pfam" id="PF12325">
    <property type="entry name" value="TMF_TATA_bd"/>
    <property type="match status" value="1"/>
</dbReference>
<dbReference type="InterPro" id="IPR052602">
    <property type="entry name" value="Growth_transcription_reg"/>
</dbReference>
<dbReference type="Proteomes" id="UP001151582">
    <property type="component" value="Unassembled WGS sequence"/>
</dbReference>
<comment type="caution">
    <text evidence="7">The sequence shown here is derived from an EMBL/GenBank/DDBJ whole genome shotgun (WGS) entry which is preliminary data.</text>
</comment>
<name>A0A9W8B5F7_9FUNG</name>
<evidence type="ECO:0000313" key="8">
    <source>
        <dbReference type="Proteomes" id="UP001151582"/>
    </source>
</evidence>
<reference evidence="7" key="1">
    <citation type="submission" date="2022-07" db="EMBL/GenBank/DDBJ databases">
        <title>Phylogenomic reconstructions and comparative analyses of Kickxellomycotina fungi.</title>
        <authorList>
            <person name="Reynolds N.K."/>
            <person name="Stajich J.E."/>
            <person name="Barry K."/>
            <person name="Grigoriev I.V."/>
            <person name="Crous P."/>
            <person name="Smith M.E."/>
        </authorList>
    </citation>
    <scope>NUCLEOTIDE SEQUENCE</scope>
    <source>
        <strain evidence="7">RSA 567</strain>
    </source>
</reference>
<evidence type="ECO:0000313" key="7">
    <source>
        <dbReference type="EMBL" id="KAJ1976923.1"/>
    </source>
</evidence>
<dbReference type="InterPro" id="IPR022091">
    <property type="entry name" value="TMF_TATA-bd"/>
</dbReference>
<feature type="compositionally biased region" description="Polar residues" evidence="5">
    <location>
        <begin position="223"/>
        <end position="232"/>
    </location>
</feature>
<sequence length="949" mass="103955">MSFFGSPSANNGWSGMLRQAINTMENKLDQVLDVQPDGTPSPGRRPTPRRTNSASRPPGRASSSEAQRDGPTTRPTKGASTSGRPLATVKQSTANVSPNSKTSSPTDPATVPKDGQTTAASSNGLLPTAHSPVHNDLSRERKNSPSLAERKSQPMGPRRPSTTLSPSQQALSDPLRDTASSPNSSPDPARPRSRAVTVTRPPSRPSGEVTASSILLPHESRSRASSLTQPTVIPTIDLPLAAMNPDPMQSPLAIQPPDKASPGSELDSRSLVDQPSANTLLAKEPNSNQVDAILEQRERQLVALNQRNSDLMDQMDQLQSKLDYQTAINSTFTQAHQEKLQLKDQEINRLQTELQGLHPDSADGAALHQLVSQLKAQVADRDQRLDQLISEGRDLSKQELRLSNTIKKLKLDVTHREKRMKELQSQTDQANAKVDKWIKIHQSAQDLAQRQDDKHRAQAAQIDQLNRTILGLRKELRGAQDGQKSLQVALDHADQEAAEAKRECDRLKQSVKAQTSETEASATRRMEAELARARKDWEASVQALEQQAGEAKQQLIDAQTAFAAKEADWQTQLSTLRMRLDVSTSTQDSYSLDLHEHTAPLFHQIEELTSRLNHETHQRAQSERKLMHDLKRAQKRAQETQHRLNEATAQLNATTPQVINATEALAATRATLETQRAENDQLRRTLAAINTQVVDLQQQVAGLEAERDALVDEKAKVTHAMAMPAMTSSFIPSTADPRPTIRTNGLQLHSLSPIAYPLTDQSALKSNSPPLPSQVPGDGLQGQDLDRQFPAPSSSPSSFESPALSGRSLVAPGDLVHHHSSPGSHRGSVSVSDMAPEHPTLLTALKQLTAQLATVQTQLAAVTAQRNSLEEDLVTRAQEHQALADRLARLDAVEAELTDLKQRHSTTLELLGEKTEHVLELQADIADIKEMYKTQITELISKVEQLSSR</sequence>
<comment type="subcellular location">
    <subcellularLocation>
        <location evidence="1">Golgi apparatus</location>
    </subcellularLocation>
</comment>
<keyword evidence="3 4" id="KW-0175">Coiled coil</keyword>
<feature type="coiled-coil region" evidence="4">
    <location>
        <begin position="845"/>
        <end position="903"/>
    </location>
</feature>
<evidence type="ECO:0000259" key="6">
    <source>
        <dbReference type="Pfam" id="PF12325"/>
    </source>
</evidence>
<accession>A0A9W8B5F7</accession>
<feature type="coiled-coil region" evidence="4">
    <location>
        <begin position="462"/>
        <end position="561"/>
    </location>
</feature>
<organism evidence="7 8">
    <name type="scientific">Dimargaris verticillata</name>
    <dbReference type="NCBI Taxonomy" id="2761393"/>
    <lineage>
        <taxon>Eukaryota</taxon>
        <taxon>Fungi</taxon>
        <taxon>Fungi incertae sedis</taxon>
        <taxon>Zoopagomycota</taxon>
        <taxon>Kickxellomycotina</taxon>
        <taxon>Dimargaritomycetes</taxon>
        <taxon>Dimargaritales</taxon>
        <taxon>Dimargaritaceae</taxon>
        <taxon>Dimargaris</taxon>
    </lineage>
</organism>
<dbReference type="AlphaFoldDB" id="A0A9W8B5F7"/>
<feature type="compositionally biased region" description="Polar residues" evidence="5">
    <location>
        <begin position="115"/>
        <end position="125"/>
    </location>
</feature>
<dbReference type="PANTHER" id="PTHR46515:SF1">
    <property type="entry name" value="TATA ELEMENT MODULATORY FACTOR"/>
    <property type="match status" value="1"/>
</dbReference>
<dbReference type="Pfam" id="PF12329">
    <property type="entry name" value="TMF_DNA_bd"/>
    <property type="match status" value="1"/>
</dbReference>
<feature type="compositionally biased region" description="Polar residues" evidence="5">
    <location>
        <begin position="160"/>
        <end position="171"/>
    </location>
</feature>
<dbReference type="OrthoDB" id="74178at2759"/>
<evidence type="ECO:0000256" key="4">
    <source>
        <dbReference type="SAM" id="Coils"/>
    </source>
</evidence>
<dbReference type="EMBL" id="JANBQB010000389">
    <property type="protein sequence ID" value="KAJ1976923.1"/>
    <property type="molecule type" value="Genomic_DNA"/>
</dbReference>
<dbReference type="Gene3D" id="1.10.287.1490">
    <property type="match status" value="1"/>
</dbReference>
<proteinExistence type="predicted"/>
<feature type="region of interest" description="Disordered" evidence="5">
    <location>
        <begin position="24"/>
        <end position="272"/>
    </location>
</feature>
<feature type="domain" description="TATA element modulatory factor 1 TATA binding" evidence="6">
    <location>
        <begin position="842"/>
        <end position="939"/>
    </location>
</feature>
<dbReference type="InterPro" id="IPR022092">
    <property type="entry name" value="TMF_DNA-bd"/>
</dbReference>
<feature type="region of interest" description="Disordered" evidence="5">
    <location>
        <begin position="761"/>
        <end position="833"/>
    </location>
</feature>
<protein>
    <recommendedName>
        <fullName evidence="6">TATA element modulatory factor 1 TATA binding domain-containing protein</fullName>
    </recommendedName>
</protein>
<feature type="compositionally biased region" description="Low complexity" evidence="5">
    <location>
        <begin position="821"/>
        <end position="832"/>
    </location>
</feature>
<feature type="compositionally biased region" description="Polar residues" evidence="5">
    <location>
        <begin position="73"/>
        <end position="107"/>
    </location>
</feature>
<keyword evidence="8" id="KW-1185">Reference proteome</keyword>
<keyword evidence="2" id="KW-0333">Golgi apparatus</keyword>
<gene>
    <name evidence="7" type="ORF">H4R34_003794</name>
</gene>
<feature type="compositionally biased region" description="Low complexity" evidence="5">
    <location>
        <begin position="789"/>
        <end position="805"/>
    </location>
</feature>
<dbReference type="GO" id="GO:0005783">
    <property type="term" value="C:endoplasmic reticulum"/>
    <property type="evidence" value="ECO:0007669"/>
    <property type="project" value="TreeGrafter"/>
</dbReference>
<evidence type="ECO:0000256" key="2">
    <source>
        <dbReference type="ARBA" id="ARBA00023034"/>
    </source>
</evidence>
<feature type="compositionally biased region" description="Basic and acidic residues" evidence="5">
    <location>
        <begin position="136"/>
        <end position="152"/>
    </location>
</feature>
<feature type="coiled-coil region" evidence="4">
    <location>
        <begin position="605"/>
        <end position="713"/>
    </location>
</feature>
<dbReference type="GO" id="GO:0005794">
    <property type="term" value="C:Golgi apparatus"/>
    <property type="evidence" value="ECO:0007669"/>
    <property type="project" value="UniProtKB-SubCell"/>
</dbReference>
<feature type="coiled-coil region" evidence="4">
    <location>
        <begin position="294"/>
        <end position="426"/>
    </location>
</feature>
<evidence type="ECO:0000256" key="5">
    <source>
        <dbReference type="SAM" id="MobiDB-lite"/>
    </source>
</evidence>
<evidence type="ECO:0000256" key="1">
    <source>
        <dbReference type="ARBA" id="ARBA00004555"/>
    </source>
</evidence>